<dbReference type="InterPro" id="IPR036034">
    <property type="entry name" value="PDZ_sf"/>
</dbReference>
<feature type="chain" id="PRO_5046008959" evidence="1">
    <location>
        <begin position="21"/>
        <end position="548"/>
    </location>
</feature>
<dbReference type="Gene3D" id="3.50.30.30">
    <property type="match status" value="1"/>
</dbReference>
<dbReference type="Pfam" id="PF04389">
    <property type="entry name" value="Peptidase_M28"/>
    <property type="match status" value="1"/>
</dbReference>
<dbReference type="PANTHER" id="PTHR12147:SF26">
    <property type="entry name" value="PEPTIDASE M28 DOMAIN-CONTAINING PROTEIN"/>
    <property type="match status" value="1"/>
</dbReference>
<comment type="caution">
    <text evidence="3">The sequence shown here is derived from an EMBL/GenBank/DDBJ whole genome shotgun (WGS) entry which is preliminary data.</text>
</comment>
<dbReference type="InterPro" id="IPR007484">
    <property type="entry name" value="Peptidase_M28"/>
</dbReference>
<reference evidence="4" key="1">
    <citation type="journal article" date="2019" name="Int. J. Syst. Evol. Microbiol.">
        <title>The Global Catalogue of Microorganisms (GCM) 10K type strain sequencing project: providing services to taxonomists for standard genome sequencing and annotation.</title>
        <authorList>
            <consortium name="The Broad Institute Genomics Platform"/>
            <consortium name="The Broad Institute Genome Sequencing Center for Infectious Disease"/>
            <person name="Wu L."/>
            <person name="Ma J."/>
        </authorList>
    </citation>
    <scope>NUCLEOTIDE SEQUENCE [LARGE SCALE GENOMIC DNA]</scope>
    <source>
        <strain evidence="4">KCTC 23299</strain>
    </source>
</reference>
<dbReference type="Proteomes" id="UP001597511">
    <property type="component" value="Unassembled WGS sequence"/>
</dbReference>
<name>A0ABW6A1T4_9BACT</name>
<dbReference type="SUPFAM" id="SSF53187">
    <property type="entry name" value="Zn-dependent exopeptidases"/>
    <property type="match status" value="1"/>
</dbReference>
<dbReference type="InterPro" id="IPR001478">
    <property type="entry name" value="PDZ"/>
</dbReference>
<dbReference type="Pfam" id="PF13180">
    <property type="entry name" value="PDZ_2"/>
    <property type="match status" value="1"/>
</dbReference>
<dbReference type="PANTHER" id="PTHR12147">
    <property type="entry name" value="METALLOPEPTIDASE M28 FAMILY MEMBER"/>
    <property type="match status" value="1"/>
</dbReference>
<accession>A0ABW6A1T4</accession>
<organism evidence="3 4">
    <name type="scientific">Terrimonas rubra</name>
    <dbReference type="NCBI Taxonomy" id="1035890"/>
    <lineage>
        <taxon>Bacteria</taxon>
        <taxon>Pseudomonadati</taxon>
        <taxon>Bacteroidota</taxon>
        <taxon>Chitinophagia</taxon>
        <taxon>Chitinophagales</taxon>
        <taxon>Chitinophagaceae</taxon>
        <taxon>Terrimonas</taxon>
    </lineage>
</organism>
<evidence type="ECO:0000259" key="2">
    <source>
        <dbReference type="SMART" id="SM00228"/>
    </source>
</evidence>
<dbReference type="SMART" id="SM00228">
    <property type="entry name" value="PDZ"/>
    <property type="match status" value="1"/>
</dbReference>
<proteinExistence type="predicted"/>
<dbReference type="Gene3D" id="3.40.630.10">
    <property type="entry name" value="Zn peptidases"/>
    <property type="match status" value="1"/>
</dbReference>
<dbReference type="EMBL" id="JBHUOZ010000001">
    <property type="protein sequence ID" value="MFD2918969.1"/>
    <property type="molecule type" value="Genomic_DNA"/>
</dbReference>
<keyword evidence="4" id="KW-1185">Reference proteome</keyword>
<evidence type="ECO:0000313" key="3">
    <source>
        <dbReference type="EMBL" id="MFD2918969.1"/>
    </source>
</evidence>
<sequence length="548" mass="60490">MKKKSLLVAVIIMATVTVQAQKLKKADKETMANLQAHVTYLADDKLEGRRTGSKGEQLAMDYIKTQFEKYGISPKGTAGYFQAFTVNDGKAIGPDTYFSINDNKLQPEKDYFPFPYSPDKNIEAMPAVVLQEHDMPWFVDLKDVFADNKDNPHFDLEAYIYNNAKKATEKLATAIIVYNSSDRDDQLKFKGKDRSEKLAIPVVYVTKPVADKFFADKTAPLDIHLKTSIVEKTRTGHNVVGYIDNSAANTVILGAHFDHLGYGEDGNSMLRTGEKQIHNGADDNASGTAALIELGRLLKTSKLTGNNYLLIAFSGEELGLLGSKYYTNNPTINLSGANYMINMDMVGRLDETKKSISIGGFGTSPQWAQVITNNKKNYFTIVTDSSGTGPSDHTSFYQKQIPVLFYFTGTHADYHKPDDDANKINYTGQVYIVNHILNVITQLNKQPKLSFLPTREKTMRSSGSFKVTLGVMPDYAYTGTGLKIDGVTEGRPAAAAGLKAGDIVLSIGHLAINNMDAYMQALQAFEKGQTVKITFKRGDKTQEASLTF</sequence>
<dbReference type="RefSeq" id="WP_386095664.1">
    <property type="nucleotide sequence ID" value="NZ_JBHUOZ010000001.1"/>
</dbReference>
<evidence type="ECO:0000256" key="1">
    <source>
        <dbReference type="SAM" id="SignalP"/>
    </source>
</evidence>
<feature type="domain" description="PDZ" evidence="2">
    <location>
        <begin position="463"/>
        <end position="539"/>
    </location>
</feature>
<dbReference type="SUPFAM" id="SSF50156">
    <property type="entry name" value="PDZ domain-like"/>
    <property type="match status" value="1"/>
</dbReference>
<evidence type="ECO:0000313" key="4">
    <source>
        <dbReference type="Proteomes" id="UP001597511"/>
    </source>
</evidence>
<dbReference type="InterPro" id="IPR045175">
    <property type="entry name" value="M28_fam"/>
</dbReference>
<keyword evidence="1" id="KW-0732">Signal</keyword>
<protein>
    <submittedName>
        <fullName evidence="3">M28 family peptidase</fullName>
    </submittedName>
</protein>
<gene>
    <name evidence="3" type="ORF">ACFS6H_04545</name>
</gene>
<feature type="signal peptide" evidence="1">
    <location>
        <begin position="1"/>
        <end position="20"/>
    </location>
</feature>
<dbReference type="Gene3D" id="2.30.42.10">
    <property type="match status" value="1"/>
</dbReference>